<dbReference type="AlphaFoldDB" id="A0A4X2LNC1"/>
<accession>A0A4X2LNC1</accession>
<dbReference type="Gene3D" id="2.60.40.10">
    <property type="entry name" value="Immunoglobulins"/>
    <property type="match status" value="1"/>
</dbReference>
<feature type="domain" description="Ig-like" evidence="10">
    <location>
        <begin position="23"/>
        <end position="114"/>
    </location>
</feature>
<evidence type="ECO:0000256" key="5">
    <source>
        <dbReference type="ARBA" id="ARBA00023157"/>
    </source>
</evidence>
<name>A0A4X2LNC1_VOMUR</name>
<organism evidence="11 12">
    <name type="scientific">Vombatus ursinus</name>
    <name type="common">Common wombat</name>
    <dbReference type="NCBI Taxonomy" id="29139"/>
    <lineage>
        <taxon>Eukaryota</taxon>
        <taxon>Metazoa</taxon>
        <taxon>Chordata</taxon>
        <taxon>Craniata</taxon>
        <taxon>Vertebrata</taxon>
        <taxon>Euteleostomi</taxon>
        <taxon>Mammalia</taxon>
        <taxon>Metatheria</taxon>
        <taxon>Diprotodontia</taxon>
        <taxon>Vombatidae</taxon>
        <taxon>Vombatus</taxon>
    </lineage>
</organism>
<dbReference type="PROSITE" id="PS50835">
    <property type="entry name" value="IG_LIKE"/>
    <property type="match status" value="1"/>
</dbReference>
<evidence type="ECO:0000256" key="4">
    <source>
        <dbReference type="ARBA" id="ARBA00023136"/>
    </source>
</evidence>
<dbReference type="InterPro" id="IPR036179">
    <property type="entry name" value="Ig-like_dom_sf"/>
</dbReference>
<dbReference type="GO" id="GO:0042101">
    <property type="term" value="C:T cell receptor complex"/>
    <property type="evidence" value="ECO:0007669"/>
    <property type="project" value="UniProtKB-KW"/>
</dbReference>
<evidence type="ECO:0000313" key="11">
    <source>
        <dbReference type="Ensembl" id="ENSVURP00010026699.1"/>
    </source>
</evidence>
<sequence>MEKPLRTSLVIMWLLLKWVSCQQKVDQNPPFLSVQEGENITINCSYSDQNSQGLQWFRQDPGKGLTLLFYLASGSKGEGRIKSTLSRNDRHSSLHITASQPGDSAIYLCAVDAQ</sequence>
<keyword evidence="2" id="KW-1003">Cell membrane</keyword>
<keyword evidence="6" id="KW-0325">Glycoprotein</keyword>
<keyword evidence="4" id="KW-0472">Membrane</keyword>
<keyword evidence="5" id="KW-1015">Disulfide bond</keyword>
<dbReference type="SUPFAM" id="SSF48726">
    <property type="entry name" value="Immunoglobulin"/>
    <property type="match status" value="1"/>
</dbReference>
<evidence type="ECO:0000259" key="10">
    <source>
        <dbReference type="PROSITE" id="PS50835"/>
    </source>
</evidence>
<protein>
    <recommendedName>
        <fullName evidence="10">Ig-like domain-containing protein</fullName>
    </recommendedName>
</protein>
<dbReference type="InterPro" id="IPR051896">
    <property type="entry name" value="TCR_alpha_variable"/>
</dbReference>
<evidence type="ECO:0000256" key="2">
    <source>
        <dbReference type="ARBA" id="ARBA00022475"/>
    </source>
</evidence>
<evidence type="ECO:0000256" key="9">
    <source>
        <dbReference type="SAM" id="SignalP"/>
    </source>
</evidence>
<dbReference type="GeneTree" id="ENSGT00900000140957"/>
<keyword evidence="8" id="KW-0391">Immunity</keyword>
<dbReference type="SMART" id="SM00409">
    <property type="entry name" value="IG"/>
    <property type="match status" value="1"/>
</dbReference>
<dbReference type="PANTHER" id="PTHR19339">
    <property type="entry name" value="T CELL RECEPTOR ALPHA VARIABLE 39"/>
    <property type="match status" value="1"/>
</dbReference>
<reference evidence="12" key="1">
    <citation type="submission" date="2018-12" db="EMBL/GenBank/DDBJ databases">
        <authorList>
            <person name="Yazar S."/>
        </authorList>
    </citation>
    <scope>NUCLEOTIDE SEQUENCE [LARGE SCALE GENOMIC DNA]</scope>
</reference>
<reference evidence="11" key="2">
    <citation type="submission" date="2025-08" db="UniProtKB">
        <authorList>
            <consortium name="Ensembl"/>
        </authorList>
    </citation>
    <scope>IDENTIFICATION</scope>
</reference>
<comment type="subunit">
    <text evidence="7">Alpha-beta TR is a heterodimer composed of an alpha and beta chain; disulfide-linked. The alpha-beta TR is associated with the transmembrane signaling CD3 coreceptor proteins to form the TR-CD3 (TcR or TCR). The assembly of alpha-beta TR heterodimers with CD3 occurs in the endoplasmic reticulum where a single alpha-beta TR heterodimer associates with one CD3D-CD3E heterodimer, one CD3G-CD3E heterodimer and one CD247 homodimer forming a stable octameric structure. CD3D-CD3E and CD3G-CD3E heterodimers preferentially associate with TR alpha and TR beta chains, respectively. The association of the CD247 homodimer is the last step of TcR assembly in the endoplasmic reticulum and is required for transport to the cell surface.</text>
</comment>
<evidence type="ECO:0000256" key="7">
    <source>
        <dbReference type="ARBA" id="ARBA00038651"/>
    </source>
</evidence>
<dbReference type="Proteomes" id="UP000314987">
    <property type="component" value="Unassembled WGS sequence"/>
</dbReference>
<evidence type="ECO:0000256" key="6">
    <source>
        <dbReference type="ARBA" id="ARBA00023180"/>
    </source>
</evidence>
<dbReference type="PANTHER" id="PTHR19339:SF0">
    <property type="entry name" value="T CELL RECEPTOR ALPHA VARIABLE 41"/>
    <property type="match status" value="1"/>
</dbReference>
<dbReference type="InterPro" id="IPR007110">
    <property type="entry name" value="Ig-like_dom"/>
</dbReference>
<dbReference type="STRING" id="29139.ENSVURP00010026699"/>
<reference evidence="11" key="3">
    <citation type="submission" date="2025-09" db="UniProtKB">
        <authorList>
            <consortium name="Ensembl"/>
        </authorList>
    </citation>
    <scope>IDENTIFICATION</scope>
</reference>
<comment type="subcellular location">
    <subcellularLocation>
        <location evidence="1">Cell membrane</location>
    </subcellularLocation>
</comment>
<evidence type="ECO:0000256" key="8">
    <source>
        <dbReference type="ARBA" id="ARBA00043266"/>
    </source>
</evidence>
<keyword evidence="12" id="KW-1185">Reference proteome</keyword>
<dbReference type="InterPro" id="IPR013783">
    <property type="entry name" value="Ig-like_fold"/>
</dbReference>
<evidence type="ECO:0000256" key="1">
    <source>
        <dbReference type="ARBA" id="ARBA00004236"/>
    </source>
</evidence>
<feature type="chain" id="PRO_5021289238" description="Ig-like domain-containing protein" evidence="9">
    <location>
        <begin position="22"/>
        <end position="114"/>
    </location>
</feature>
<dbReference type="Ensembl" id="ENSVURT00010030414.1">
    <property type="protein sequence ID" value="ENSVURP00010026699.1"/>
    <property type="gene ID" value="ENSVURG00010020443.1"/>
</dbReference>
<dbReference type="Pfam" id="PF07686">
    <property type="entry name" value="V-set"/>
    <property type="match status" value="1"/>
</dbReference>
<dbReference type="CDD" id="cd04983">
    <property type="entry name" value="IgV_TCR_alpha"/>
    <property type="match status" value="1"/>
</dbReference>
<keyword evidence="8" id="KW-1064">Adaptive immunity</keyword>
<dbReference type="SMART" id="SM00406">
    <property type="entry name" value="IGv"/>
    <property type="match status" value="1"/>
</dbReference>
<dbReference type="InterPro" id="IPR013106">
    <property type="entry name" value="Ig_V-set"/>
</dbReference>
<dbReference type="OMA" id="MTALHWL"/>
<evidence type="ECO:0000313" key="12">
    <source>
        <dbReference type="Proteomes" id="UP000314987"/>
    </source>
</evidence>
<feature type="signal peptide" evidence="9">
    <location>
        <begin position="1"/>
        <end position="21"/>
    </location>
</feature>
<proteinExistence type="predicted"/>
<keyword evidence="8" id="KW-1279">T cell receptor</keyword>
<dbReference type="InterPro" id="IPR003599">
    <property type="entry name" value="Ig_sub"/>
</dbReference>
<evidence type="ECO:0000256" key="3">
    <source>
        <dbReference type="ARBA" id="ARBA00022729"/>
    </source>
</evidence>
<keyword evidence="3 9" id="KW-0732">Signal</keyword>